<evidence type="ECO:0000259" key="10">
    <source>
        <dbReference type="PROSITE" id="PS50893"/>
    </source>
</evidence>
<dbReference type="InterPro" id="IPR008995">
    <property type="entry name" value="Mo/tungstate-bd_C_term_dom"/>
</dbReference>
<evidence type="ECO:0000256" key="5">
    <source>
        <dbReference type="ARBA" id="ARBA00022840"/>
    </source>
</evidence>
<dbReference type="InterPro" id="IPR003439">
    <property type="entry name" value="ABC_transporter-like_ATP-bd"/>
</dbReference>
<evidence type="ECO:0000256" key="4">
    <source>
        <dbReference type="ARBA" id="ARBA00022741"/>
    </source>
</evidence>
<keyword evidence="4" id="KW-0547">Nucleotide-binding</keyword>
<dbReference type="PATRIC" id="fig|1359163.3.peg.9"/>
<dbReference type="Gene3D" id="3.40.50.300">
    <property type="entry name" value="P-loop containing nucleotide triphosphate hydrolases"/>
    <property type="match status" value="1"/>
</dbReference>
<dbReference type="EMBL" id="LANX01000001">
    <property type="protein sequence ID" value="KJV68649.1"/>
    <property type="molecule type" value="Genomic_DNA"/>
</dbReference>
<organism evidence="11 12">
    <name type="scientific">Candidatus Neoehrlichia procyonis str. RAC413</name>
    <dbReference type="NCBI Taxonomy" id="1359163"/>
    <lineage>
        <taxon>Bacteria</taxon>
        <taxon>Pseudomonadati</taxon>
        <taxon>Pseudomonadota</taxon>
        <taxon>Alphaproteobacteria</taxon>
        <taxon>Rickettsiales</taxon>
        <taxon>Anaplasmataceae</taxon>
        <taxon>Candidatus Neoehrlichia</taxon>
    </lineage>
</organism>
<name>A0A0F3NP30_9RICK</name>
<dbReference type="PROSITE" id="PS00211">
    <property type="entry name" value="ABC_TRANSPORTER_1"/>
    <property type="match status" value="1"/>
</dbReference>
<feature type="domain" description="ABC transporter" evidence="10">
    <location>
        <begin position="4"/>
        <end position="237"/>
    </location>
</feature>
<evidence type="ECO:0000256" key="9">
    <source>
        <dbReference type="ARBA" id="ARBA00024725"/>
    </source>
</evidence>
<sequence>MVGLQLSDVSHRYRKSKFLLDNINISCKKGDVICLLGPSGCGKSTILRLISGLEKLQSGSICINNKVIANEKVFVPTENRNIGLIFQHPSLFPHQTVIENVMFAIRDVSGSQKVSIALEMLASINMEHYKDVYPHMLSGGQQQLITIIRAIAQQPDIMLFDEPFSNLDTMLKLKIRKHILLILKQHNITVVLVTHDPEEALEVADKIYVMSDGYIVQSGTASEVYYNPKNHILAQFFGEVNCFYSKVVNKSVHLSIGKIPTTFNEGDNVMVCIRPEAIIPQQYGVGVKVIVKFVKFFCNMLCVGSKDNLYWMRFSGAVLPKIGDNIFVSLNIDQVLLFKL</sequence>
<dbReference type="InterPro" id="IPR027417">
    <property type="entry name" value="P-loop_NTPase"/>
</dbReference>
<dbReference type="SUPFAM" id="SSF52540">
    <property type="entry name" value="P-loop containing nucleoside triphosphate hydrolases"/>
    <property type="match status" value="1"/>
</dbReference>
<dbReference type="InterPro" id="IPR050093">
    <property type="entry name" value="ABC_SmlMolc_Importer"/>
</dbReference>
<keyword evidence="3" id="KW-0410">Iron transport</keyword>
<dbReference type="SMART" id="SM00382">
    <property type="entry name" value="AAA"/>
    <property type="match status" value="1"/>
</dbReference>
<dbReference type="RefSeq" id="WP_045808529.1">
    <property type="nucleotide sequence ID" value="NZ_LANX01000001.1"/>
</dbReference>
<dbReference type="AlphaFoldDB" id="A0A0F3NP30"/>
<gene>
    <name evidence="11" type="ORF">NLO413_0009</name>
</gene>
<dbReference type="InterPro" id="IPR017871">
    <property type="entry name" value="ABC_transporter-like_CS"/>
</dbReference>
<keyword evidence="5" id="KW-0067">ATP-binding</keyword>
<dbReference type="GO" id="GO:0015408">
    <property type="term" value="F:ABC-type ferric iron transporter activity"/>
    <property type="evidence" value="ECO:0007669"/>
    <property type="project" value="InterPro"/>
</dbReference>
<dbReference type="GO" id="GO:0005524">
    <property type="term" value="F:ATP binding"/>
    <property type="evidence" value="ECO:0007669"/>
    <property type="project" value="UniProtKB-KW"/>
</dbReference>
<comment type="caution">
    <text evidence="11">The sequence shown here is derived from an EMBL/GenBank/DDBJ whole genome shotgun (WGS) entry which is preliminary data.</text>
</comment>
<evidence type="ECO:0000256" key="2">
    <source>
        <dbReference type="ARBA" id="ARBA00022475"/>
    </source>
</evidence>
<dbReference type="Pfam" id="PF00005">
    <property type="entry name" value="ABC_tran"/>
    <property type="match status" value="1"/>
</dbReference>
<dbReference type="FunFam" id="3.40.50.300:FF:000425">
    <property type="entry name" value="Probable ABC transporter, ATP-binding subunit"/>
    <property type="match status" value="1"/>
</dbReference>
<keyword evidence="1" id="KW-0813">Transport</keyword>
<accession>A0A0F3NP30</accession>
<evidence type="ECO:0000256" key="8">
    <source>
        <dbReference type="ARBA" id="ARBA00023136"/>
    </source>
</evidence>
<dbReference type="PANTHER" id="PTHR42781">
    <property type="entry name" value="SPERMIDINE/PUTRESCINE IMPORT ATP-BINDING PROTEIN POTA"/>
    <property type="match status" value="1"/>
</dbReference>
<dbReference type="InterPro" id="IPR015853">
    <property type="entry name" value="ABC_transpr_FbpC"/>
</dbReference>
<evidence type="ECO:0000256" key="3">
    <source>
        <dbReference type="ARBA" id="ARBA00022496"/>
    </source>
</evidence>
<dbReference type="OrthoDB" id="9802264at2"/>
<dbReference type="InterPro" id="IPR003593">
    <property type="entry name" value="AAA+_ATPase"/>
</dbReference>
<keyword evidence="7" id="KW-0406">Ion transport</keyword>
<evidence type="ECO:0000256" key="1">
    <source>
        <dbReference type="ARBA" id="ARBA00022448"/>
    </source>
</evidence>
<dbReference type="PROSITE" id="PS50893">
    <property type="entry name" value="ABC_TRANSPORTER_2"/>
    <property type="match status" value="1"/>
</dbReference>
<dbReference type="PANTHER" id="PTHR42781:SF4">
    <property type="entry name" value="SPERMIDINE_PUTRESCINE IMPORT ATP-BINDING PROTEIN POTA"/>
    <property type="match status" value="1"/>
</dbReference>
<evidence type="ECO:0000313" key="11">
    <source>
        <dbReference type="EMBL" id="KJV68649.1"/>
    </source>
</evidence>
<dbReference type="Proteomes" id="UP000033562">
    <property type="component" value="Unassembled WGS sequence"/>
</dbReference>
<dbReference type="GO" id="GO:0016887">
    <property type="term" value="F:ATP hydrolysis activity"/>
    <property type="evidence" value="ECO:0007669"/>
    <property type="project" value="InterPro"/>
</dbReference>
<reference evidence="11 12" key="1">
    <citation type="submission" date="2015-02" db="EMBL/GenBank/DDBJ databases">
        <title>Genome Sequencing of Rickettsiales.</title>
        <authorList>
            <person name="Daugherty S.C."/>
            <person name="Su Q."/>
            <person name="Abolude K."/>
            <person name="Beier-Sexton M."/>
            <person name="Carlyon J.A."/>
            <person name="Carter R."/>
            <person name="Day N.P."/>
            <person name="Dumler S.J."/>
            <person name="Dyachenko V."/>
            <person name="Godinez A."/>
            <person name="Kurtti T.J."/>
            <person name="Lichay M."/>
            <person name="Mullins K.E."/>
            <person name="Ott S."/>
            <person name="Pappas-Brown V."/>
            <person name="Paris D.H."/>
            <person name="Patel P."/>
            <person name="Richards A.L."/>
            <person name="Sadzewicz L."/>
            <person name="Sears K."/>
            <person name="Seidman D."/>
            <person name="Sengamalay N."/>
            <person name="Stenos J."/>
            <person name="Tallon L.J."/>
            <person name="Vincent G."/>
            <person name="Fraser C.M."/>
            <person name="Munderloh U."/>
            <person name="Dunning-Hotopp J.C."/>
        </authorList>
    </citation>
    <scope>NUCLEOTIDE SEQUENCE [LARGE SCALE GENOMIC DNA]</scope>
    <source>
        <strain evidence="11 12">RAC413</strain>
    </source>
</reference>
<dbReference type="STRING" id="1359163.NLO413_0009"/>
<evidence type="ECO:0000256" key="6">
    <source>
        <dbReference type="ARBA" id="ARBA00023004"/>
    </source>
</evidence>
<dbReference type="GO" id="GO:0015697">
    <property type="term" value="P:quaternary ammonium group transport"/>
    <property type="evidence" value="ECO:0007669"/>
    <property type="project" value="UniProtKB-ARBA"/>
</dbReference>
<dbReference type="SUPFAM" id="SSF50331">
    <property type="entry name" value="MOP-like"/>
    <property type="match status" value="1"/>
</dbReference>
<keyword evidence="6" id="KW-0408">Iron</keyword>
<protein>
    <submittedName>
        <fullName evidence="11">ABC transporter family protein</fullName>
    </submittedName>
</protein>
<evidence type="ECO:0000313" key="12">
    <source>
        <dbReference type="Proteomes" id="UP000033562"/>
    </source>
</evidence>
<dbReference type="CDD" id="cd03259">
    <property type="entry name" value="ABC_Carb_Solutes_like"/>
    <property type="match status" value="1"/>
</dbReference>
<keyword evidence="12" id="KW-1185">Reference proteome</keyword>
<keyword evidence="8" id="KW-0472">Membrane</keyword>
<comment type="function">
    <text evidence="9">Part of an ABC transporter complex. Transmembrane domains (TMD) form a pore in the inner membrane and the ATP-binding domain (NBD) is responsible for energy generation.</text>
</comment>
<dbReference type="GO" id="GO:0016020">
    <property type="term" value="C:membrane"/>
    <property type="evidence" value="ECO:0007669"/>
    <property type="project" value="InterPro"/>
</dbReference>
<proteinExistence type="predicted"/>
<evidence type="ECO:0000256" key="7">
    <source>
        <dbReference type="ARBA" id="ARBA00023065"/>
    </source>
</evidence>
<keyword evidence="2" id="KW-1003">Cell membrane</keyword>